<dbReference type="Pfam" id="PF13028">
    <property type="entry name" value="DUF3889"/>
    <property type="match status" value="1"/>
</dbReference>
<sequence>MYSYYPYMPNATKFANYPYQVNPYDHPIDSYRSFPNPAYYDQRQQSVSGEATWTEGGAVTQCGIPWSSNLYMTAAVGVNSSYQCGQTLKVKNLSMPGQREVMVTVVDKVPGYPSNKINLHRRAFEALGASPSVGIIRVEITPSPELEQEKWRDYLSKVVQAAYPNYSVLSSEVVEKTNVSSTRMREIYDYALQSTQENITVRGTVVYDTETDRMITMELKEV</sequence>
<dbReference type="Proteomes" id="UP001519294">
    <property type="component" value="Unassembled WGS sequence"/>
</dbReference>
<dbReference type="InterPro" id="IPR024987">
    <property type="entry name" value="DUF3889"/>
</dbReference>
<keyword evidence="1" id="KW-0449">Lipoprotein</keyword>
<accession>A0ABS4SAS0</accession>
<protein>
    <submittedName>
        <fullName evidence="1">Rare lipoprotein A</fullName>
    </submittedName>
</protein>
<reference evidence="1 2" key="1">
    <citation type="submission" date="2021-03" db="EMBL/GenBank/DDBJ databases">
        <title>Genomic Encyclopedia of Type Strains, Phase IV (KMG-IV): sequencing the most valuable type-strain genomes for metagenomic binning, comparative biology and taxonomic classification.</title>
        <authorList>
            <person name="Goeker M."/>
        </authorList>
    </citation>
    <scope>NUCLEOTIDE SEQUENCE [LARGE SCALE GENOMIC DNA]</scope>
    <source>
        <strain evidence="1 2">DSM 25790</strain>
    </source>
</reference>
<organism evidence="1 2">
    <name type="scientific">Virgibacillus alimentarius</name>
    <dbReference type="NCBI Taxonomy" id="698769"/>
    <lineage>
        <taxon>Bacteria</taxon>
        <taxon>Bacillati</taxon>
        <taxon>Bacillota</taxon>
        <taxon>Bacilli</taxon>
        <taxon>Bacillales</taxon>
        <taxon>Bacillaceae</taxon>
        <taxon>Virgibacillus</taxon>
    </lineage>
</organism>
<dbReference type="InterPro" id="IPR036908">
    <property type="entry name" value="RlpA-like_sf"/>
</dbReference>
<proteinExistence type="predicted"/>
<keyword evidence="2" id="KW-1185">Reference proteome</keyword>
<evidence type="ECO:0000313" key="2">
    <source>
        <dbReference type="Proteomes" id="UP001519294"/>
    </source>
</evidence>
<dbReference type="Gene3D" id="3.10.450.390">
    <property type="entry name" value="Protein of unknown function DUF3889"/>
    <property type="match status" value="1"/>
</dbReference>
<dbReference type="Gene3D" id="2.40.40.10">
    <property type="entry name" value="RlpA-like domain"/>
    <property type="match status" value="1"/>
</dbReference>
<comment type="caution">
    <text evidence="1">The sequence shown here is derived from an EMBL/GenBank/DDBJ whole genome shotgun (WGS) entry which is preliminary data.</text>
</comment>
<dbReference type="RefSeq" id="WP_226981355.1">
    <property type="nucleotide sequence ID" value="NZ_JAGIKX010000030.1"/>
</dbReference>
<name>A0ABS4SAS0_9BACI</name>
<dbReference type="SUPFAM" id="SSF50685">
    <property type="entry name" value="Barwin-like endoglucanases"/>
    <property type="match status" value="1"/>
</dbReference>
<gene>
    <name evidence="1" type="ORF">J2Z81_002591</name>
</gene>
<dbReference type="CDD" id="cd22191">
    <property type="entry name" value="DPBB_RlpA_EXP_N-like"/>
    <property type="match status" value="1"/>
</dbReference>
<evidence type="ECO:0000313" key="1">
    <source>
        <dbReference type="EMBL" id="MBP2258608.1"/>
    </source>
</evidence>
<dbReference type="EMBL" id="JAGIKX010000030">
    <property type="protein sequence ID" value="MBP2258608.1"/>
    <property type="molecule type" value="Genomic_DNA"/>
</dbReference>